<dbReference type="STRING" id="856793.MICA_1047"/>
<dbReference type="AlphaFoldDB" id="G2KN42"/>
<feature type="transmembrane region" description="Helical" evidence="1">
    <location>
        <begin position="68"/>
        <end position="91"/>
    </location>
</feature>
<feature type="transmembrane region" description="Helical" evidence="1">
    <location>
        <begin position="7"/>
        <end position="27"/>
    </location>
</feature>
<dbReference type="OrthoDB" id="9830340at2"/>
<protein>
    <submittedName>
        <fullName evidence="2">Putative membrane protein</fullName>
    </submittedName>
</protein>
<dbReference type="HOGENOM" id="CLU_1893784_0_0_5"/>
<keyword evidence="1" id="KW-1133">Transmembrane helix</keyword>
<dbReference type="Proteomes" id="UP000009286">
    <property type="component" value="Chromosome"/>
</dbReference>
<feature type="transmembrane region" description="Helical" evidence="1">
    <location>
        <begin position="97"/>
        <end position="118"/>
    </location>
</feature>
<organism evidence="2 3">
    <name type="scientific">Micavibrio aeruginosavorus (strain ARL-13)</name>
    <dbReference type="NCBI Taxonomy" id="856793"/>
    <lineage>
        <taxon>Bacteria</taxon>
        <taxon>Pseudomonadati</taxon>
        <taxon>Bdellovibrionota</taxon>
        <taxon>Bdellovibrionia</taxon>
        <taxon>Bdellovibrionales</taxon>
        <taxon>Pseudobdellovibrionaceae</taxon>
        <taxon>Micavibrio</taxon>
    </lineage>
</organism>
<feature type="transmembrane region" description="Helical" evidence="1">
    <location>
        <begin position="33"/>
        <end position="56"/>
    </location>
</feature>
<keyword evidence="3" id="KW-1185">Reference proteome</keyword>
<evidence type="ECO:0000313" key="3">
    <source>
        <dbReference type="Proteomes" id="UP000009286"/>
    </source>
</evidence>
<reference evidence="2 3" key="1">
    <citation type="journal article" date="2011" name="BMC Genomics">
        <title>Genomic insights into an obligate epibiotic bacterial predator: Micavibrio aeruginosavorus ARL-13.</title>
        <authorList>
            <person name="Wang Z."/>
            <person name="Kadouri D."/>
            <person name="Wu M."/>
        </authorList>
    </citation>
    <scope>NUCLEOTIDE SEQUENCE [LARGE SCALE GENOMIC DNA]</scope>
    <source>
        <strain evidence="2 3">ARL-13</strain>
    </source>
</reference>
<dbReference type="RefSeq" id="WP_014102598.1">
    <property type="nucleotide sequence ID" value="NC_016026.1"/>
</dbReference>
<proteinExistence type="predicted"/>
<gene>
    <name evidence="2" type="ordered locus">MICA_1047</name>
</gene>
<accession>G2KN42</accession>
<dbReference type="EMBL" id="CP002382">
    <property type="protein sequence ID" value="AEP09375.1"/>
    <property type="molecule type" value="Genomic_DNA"/>
</dbReference>
<dbReference type="KEGG" id="mai:MICA_1047"/>
<evidence type="ECO:0000256" key="1">
    <source>
        <dbReference type="SAM" id="Phobius"/>
    </source>
</evidence>
<keyword evidence="1" id="KW-0472">Membrane</keyword>
<name>G2KN42_MICAA</name>
<evidence type="ECO:0000313" key="2">
    <source>
        <dbReference type="EMBL" id="AEP09375.1"/>
    </source>
</evidence>
<sequence>MIRTRILLFSLIGMGVVAALLGLAQMWGNVMEWATFVRTMGTIIVLGTLASFLIAVDYDIPASRRKWLLLLLCGLALGAGGLIVAQIWAQILDWPVFIKVLITLAVGVGLIGFILAVAEDFGTGKKLRDNHYID</sequence>
<keyword evidence="1" id="KW-0812">Transmembrane</keyword>